<evidence type="ECO:0000313" key="4">
    <source>
        <dbReference type="Proteomes" id="UP000000844"/>
    </source>
</evidence>
<evidence type="ECO:0000313" key="3">
    <source>
        <dbReference type="EMBL" id="ADD43926.1"/>
    </source>
</evidence>
<dbReference type="GO" id="GO:0032259">
    <property type="term" value="P:methylation"/>
    <property type="evidence" value="ECO:0007669"/>
    <property type="project" value="UniProtKB-KW"/>
</dbReference>
<dbReference type="EMBL" id="CP001778">
    <property type="protein sequence ID" value="ADD43926.1"/>
    <property type="molecule type" value="Genomic_DNA"/>
</dbReference>
<gene>
    <name evidence="3" type="ordered locus">Snas_4277</name>
</gene>
<reference evidence="3 4" key="1">
    <citation type="journal article" date="2009" name="Stand. Genomic Sci.">
        <title>Complete genome sequence of Stackebrandtia nassauensis type strain (LLR-40K-21).</title>
        <authorList>
            <person name="Munk C."/>
            <person name="Lapidus A."/>
            <person name="Copeland A."/>
            <person name="Jando M."/>
            <person name="Mayilraj S."/>
            <person name="Glavina Del Rio T."/>
            <person name="Nolan M."/>
            <person name="Chen F."/>
            <person name="Lucas S."/>
            <person name="Tice H."/>
            <person name="Cheng J.F."/>
            <person name="Han C."/>
            <person name="Detter J.C."/>
            <person name="Bruce D."/>
            <person name="Goodwin L."/>
            <person name="Chain P."/>
            <person name="Pitluck S."/>
            <person name="Goker M."/>
            <person name="Ovchinikova G."/>
            <person name="Pati A."/>
            <person name="Ivanova N."/>
            <person name="Mavromatis K."/>
            <person name="Chen A."/>
            <person name="Palaniappan K."/>
            <person name="Land M."/>
            <person name="Hauser L."/>
            <person name="Chang Y.J."/>
            <person name="Jeffries C.D."/>
            <person name="Bristow J."/>
            <person name="Eisen J.A."/>
            <person name="Markowitz V."/>
            <person name="Hugenholtz P."/>
            <person name="Kyrpides N.C."/>
            <person name="Klenk H.P."/>
        </authorList>
    </citation>
    <scope>NUCLEOTIDE SEQUENCE [LARGE SCALE GENOMIC DNA]</scope>
    <source>
        <strain evidence="4">DSM 44728 / CIP 108903 / NRRL B-16338 / NBRC 102104 / LLR-40K-21</strain>
    </source>
</reference>
<evidence type="ECO:0000259" key="2">
    <source>
        <dbReference type="Pfam" id="PF01035"/>
    </source>
</evidence>
<evidence type="ECO:0000256" key="1">
    <source>
        <dbReference type="ARBA" id="ARBA00022763"/>
    </source>
</evidence>
<dbReference type="RefSeq" id="WP_013019497.1">
    <property type="nucleotide sequence ID" value="NC_013947.1"/>
</dbReference>
<dbReference type="InterPro" id="IPR036217">
    <property type="entry name" value="MethylDNA_cys_MeTrfase_DNAb"/>
</dbReference>
<dbReference type="SUPFAM" id="SSF46767">
    <property type="entry name" value="Methylated DNA-protein cysteine methyltransferase, C-terminal domain"/>
    <property type="match status" value="1"/>
</dbReference>
<dbReference type="STRING" id="446470.Snas_4277"/>
<dbReference type="InterPro" id="IPR036388">
    <property type="entry name" value="WH-like_DNA-bd_sf"/>
</dbReference>
<dbReference type="Proteomes" id="UP000000844">
    <property type="component" value="Chromosome"/>
</dbReference>
<feature type="domain" description="Methylated-DNA-[protein]-cysteine S-methyltransferase DNA binding" evidence="2">
    <location>
        <begin position="8"/>
        <end position="68"/>
    </location>
</feature>
<dbReference type="PANTHER" id="PTHR42942:SF1">
    <property type="entry name" value="ALKYLTRANSFERASE-LIKE PROTEIN 1"/>
    <property type="match status" value="1"/>
</dbReference>
<name>D3Q2J3_STANL</name>
<keyword evidence="3" id="KW-0489">Methyltransferase</keyword>
<organism evidence="3 4">
    <name type="scientific">Stackebrandtia nassauensis (strain DSM 44728 / CIP 108903 / NRRL B-16338 / NBRC 102104 / LLR-40K-21)</name>
    <dbReference type="NCBI Taxonomy" id="446470"/>
    <lineage>
        <taxon>Bacteria</taxon>
        <taxon>Bacillati</taxon>
        <taxon>Actinomycetota</taxon>
        <taxon>Actinomycetes</taxon>
        <taxon>Glycomycetales</taxon>
        <taxon>Glycomycetaceae</taxon>
        <taxon>Stackebrandtia</taxon>
    </lineage>
</organism>
<dbReference type="Gene3D" id="1.10.10.10">
    <property type="entry name" value="Winged helix-like DNA-binding domain superfamily/Winged helix DNA-binding domain"/>
    <property type="match status" value="1"/>
</dbReference>
<dbReference type="eggNOG" id="COG3695">
    <property type="taxonomic scope" value="Bacteria"/>
</dbReference>
<dbReference type="InterPro" id="IPR052520">
    <property type="entry name" value="ATL_DNA_repair"/>
</dbReference>
<protein>
    <submittedName>
        <fullName evidence="3">Methylated-DNA-(Protein)-cysteine S-methyltransferase DNA binding protein</fullName>
    </submittedName>
</protein>
<dbReference type="InterPro" id="IPR014048">
    <property type="entry name" value="MethylDNA_cys_MeTrfase_DNA-bd"/>
</dbReference>
<dbReference type="PANTHER" id="PTHR42942">
    <property type="entry name" value="6-O-METHYLGUANINE DNA METHYLTRANSFERASE"/>
    <property type="match status" value="1"/>
</dbReference>
<keyword evidence="4" id="KW-1185">Reference proteome</keyword>
<sequence>MDDAVLPDFAEKVLEAAESIPPGKVMTYGDIAEWIGEGGPRQVGRVMSHYGGPVPWWRVVRSDGVILPGHEARALAAYRDEGTPLRRGGSATRIDMARARWNGQ</sequence>
<dbReference type="Pfam" id="PF01035">
    <property type="entry name" value="DNA_binding_1"/>
    <property type="match status" value="1"/>
</dbReference>
<proteinExistence type="predicted"/>
<keyword evidence="3" id="KW-0808">Transferase</keyword>
<dbReference type="GO" id="GO:0006281">
    <property type="term" value="P:DNA repair"/>
    <property type="evidence" value="ECO:0007669"/>
    <property type="project" value="InterPro"/>
</dbReference>
<dbReference type="KEGG" id="sna:Snas_4277"/>
<dbReference type="OrthoDB" id="9132167at2"/>
<dbReference type="CDD" id="cd06445">
    <property type="entry name" value="ATase"/>
    <property type="match status" value="1"/>
</dbReference>
<accession>D3Q2J3</accession>
<dbReference type="GO" id="GO:0008168">
    <property type="term" value="F:methyltransferase activity"/>
    <property type="evidence" value="ECO:0007669"/>
    <property type="project" value="UniProtKB-KW"/>
</dbReference>
<dbReference type="HOGENOM" id="CLU_000445_52_5_11"/>
<keyword evidence="1" id="KW-0227">DNA damage</keyword>
<dbReference type="AlphaFoldDB" id="D3Q2J3"/>